<evidence type="ECO:0000256" key="3">
    <source>
        <dbReference type="ARBA" id="ARBA00022801"/>
    </source>
</evidence>
<dbReference type="AlphaFoldDB" id="A0A372LXC1"/>
<accession>A0A372LXC1</accession>
<comment type="similarity">
    <text evidence="1">Belongs to the peptidase C40 family.</text>
</comment>
<dbReference type="Proteomes" id="UP000263094">
    <property type="component" value="Unassembled WGS sequence"/>
</dbReference>
<dbReference type="EMBL" id="QUAK01000227">
    <property type="protein sequence ID" value="RFU82945.1"/>
    <property type="molecule type" value="Genomic_DNA"/>
</dbReference>
<feature type="compositionally biased region" description="Basic and acidic residues" evidence="6">
    <location>
        <begin position="359"/>
        <end position="374"/>
    </location>
</feature>
<dbReference type="OrthoDB" id="5177647at2"/>
<protein>
    <recommendedName>
        <fullName evidence="8">NlpC/P60 domain-containing protein</fullName>
    </recommendedName>
</protein>
<dbReference type="GO" id="GO:0006508">
    <property type="term" value="P:proteolysis"/>
    <property type="evidence" value="ECO:0007669"/>
    <property type="project" value="UniProtKB-KW"/>
</dbReference>
<keyword evidence="10" id="KW-1185">Reference proteome</keyword>
<feature type="region of interest" description="Disordered" evidence="6">
    <location>
        <begin position="344"/>
        <end position="386"/>
    </location>
</feature>
<evidence type="ECO:0000259" key="8">
    <source>
        <dbReference type="PROSITE" id="PS51935"/>
    </source>
</evidence>
<keyword evidence="2" id="KW-0645">Protease</keyword>
<dbReference type="Pfam" id="PF00877">
    <property type="entry name" value="NLPC_P60"/>
    <property type="match status" value="1"/>
</dbReference>
<feature type="region of interest" description="Disordered" evidence="6">
    <location>
        <begin position="218"/>
        <end position="242"/>
    </location>
</feature>
<evidence type="ECO:0000256" key="5">
    <source>
        <dbReference type="SAM" id="Coils"/>
    </source>
</evidence>
<feature type="region of interest" description="Disordered" evidence="6">
    <location>
        <begin position="147"/>
        <end position="177"/>
    </location>
</feature>
<evidence type="ECO:0000313" key="9">
    <source>
        <dbReference type="EMBL" id="RFU82945.1"/>
    </source>
</evidence>
<feature type="chain" id="PRO_5039529895" description="NlpC/P60 domain-containing protein" evidence="7">
    <location>
        <begin position="21"/>
        <end position="386"/>
    </location>
</feature>
<feature type="signal peptide" evidence="7">
    <location>
        <begin position="1"/>
        <end position="20"/>
    </location>
</feature>
<keyword evidence="3" id="KW-0378">Hydrolase</keyword>
<organism evidence="9 10">
    <name type="scientific">Streptomyces triticagri</name>
    <dbReference type="NCBI Taxonomy" id="2293568"/>
    <lineage>
        <taxon>Bacteria</taxon>
        <taxon>Bacillati</taxon>
        <taxon>Actinomycetota</taxon>
        <taxon>Actinomycetes</taxon>
        <taxon>Kitasatosporales</taxon>
        <taxon>Streptomycetaceae</taxon>
        <taxon>Streptomyces</taxon>
    </lineage>
</organism>
<dbReference type="PANTHER" id="PTHR47359">
    <property type="entry name" value="PEPTIDOGLYCAN DL-ENDOPEPTIDASE CWLO"/>
    <property type="match status" value="1"/>
</dbReference>
<dbReference type="InterPro" id="IPR000064">
    <property type="entry name" value="NLP_P60_dom"/>
</dbReference>
<reference evidence="9 10" key="1">
    <citation type="submission" date="2018-08" db="EMBL/GenBank/DDBJ databases">
        <title>Isolation, diversity and antifungal activity of Actinobacteria from wheat.</title>
        <authorList>
            <person name="Han C."/>
        </authorList>
    </citation>
    <scope>NUCLEOTIDE SEQUENCE [LARGE SCALE GENOMIC DNA]</scope>
    <source>
        <strain evidence="9 10">NEAU-YY421</strain>
    </source>
</reference>
<evidence type="ECO:0000256" key="7">
    <source>
        <dbReference type="SAM" id="SignalP"/>
    </source>
</evidence>
<dbReference type="PROSITE" id="PS51935">
    <property type="entry name" value="NLPC_P60"/>
    <property type="match status" value="1"/>
</dbReference>
<dbReference type="PANTHER" id="PTHR47359:SF3">
    <property type="entry name" value="NLP_P60 DOMAIN-CONTAINING PROTEIN-RELATED"/>
    <property type="match status" value="1"/>
</dbReference>
<gene>
    <name evidence="9" type="ORF">DY218_30405</name>
</gene>
<proteinExistence type="inferred from homology"/>
<name>A0A372LXC1_9ACTN</name>
<keyword evidence="7" id="KW-0732">Signal</keyword>
<evidence type="ECO:0000256" key="4">
    <source>
        <dbReference type="ARBA" id="ARBA00022807"/>
    </source>
</evidence>
<keyword evidence="5" id="KW-0175">Coiled coil</keyword>
<dbReference type="GO" id="GO:0008234">
    <property type="term" value="F:cysteine-type peptidase activity"/>
    <property type="evidence" value="ECO:0007669"/>
    <property type="project" value="UniProtKB-KW"/>
</dbReference>
<sequence>MRILCATAVATTILATPATAAPAAPPPAAPPPAAQSVGRLLTELQKLYRQAEQATETYNATAVALKKQQREAALLGKDLTKARKDLTASRAAAGRLARRQYQGDSELSPYVRLLLARDPRSALDQGHVLRRLTDRRARTIDRLTAGEKHAASLATRSRKALDKQTALAGQQKKQRDTVRQKLAEVEKLLAGLSAEELAELSRLETAGTEKAQQSLLASGALGAPGPGGSPAATRAPSSAGDKAVRHAVRQIGKPYVWGAEGPESYDCSGLTSQAWAEAGRTIPRTSQEQWKQLPRVPLKSLRPGDLVVYFPDATHVALYLGDGLVVQAPRPGTKVKVSPIAANPLLGAVRPDPGAPPVDDYRPPKLPKGARDGSDTGYGSATAPDA</sequence>
<dbReference type="Gene3D" id="3.90.1720.10">
    <property type="entry name" value="endopeptidase domain like (from Nostoc punctiforme)"/>
    <property type="match status" value="1"/>
</dbReference>
<dbReference type="SUPFAM" id="SSF54001">
    <property type="entry name" value="Cysteine proteinases"/>
    <property type="match status" value="1"/>
</dbReference>
<comment type="caution">
    <text evidence="9">The sequence shown here is derived from an EMBL/GenBank/DDBJ whole genome shotgun (WGS) entry which is preliminary data.</text>
</comment>
<evidence type="ECO:0000256" key="2">
    <source>
        <dbReference type="ARBA" id="ARBA00022670"/>
    </source>
</evidence>
<evidence type="ECO:0000313" key="10">
    <source>
        <dbReference type="Proteomes" id="UP000263094"/>
    </source>
</evidence>
<feature type="compositionally biased region" description="Low complexity" evidence="6">
    <location>
        <begin position="229"/>
        <end position="240"/>
    </location>
</feature>
<evidence type="ECO:0000256" key="6">
    <source>
        <dbReference type="SAM" id="MobiDB-lite"/>
    </source>
</evidence>
<keyword evidence="4" id="KW-0788">Thiol protease</keyword>
<feature type="coiled-coil region" evidence="5">
    <location>
        <begin position="37"/>
        <end position="85"/>
    </location>
</feature>
<dbReference type="InterPro" id="IPR051794">
    <property type="entry name" value="PG_Endopeptidase_C40"/>
</dbReference>
<dbReference type="InterPro" id="IPR038765">
    <property type="entry name" value="Papain-like_cys_pep_sf"/>
</dbReference>
<feature type="domain" description="NlpC/P60" evidence="8">
    <location>
        <begin position="237"/>
        <end position="373"/>
    </location>
</feature>
<evidence type="ECO:0000256" key="1">
    <source>
        <dbReference type="ARBA" id="ARBA00007074"/>
    </source>
</evidence>